<evidence type="ECO:0000313" key="9">
    <source>
        <dbReference type="Proteomes" id="UP001652504"/>
    </source>
</evidence>
<dbReference type="InterPro" id="IPR030855">
    <property type="entry name" value="Bifunct_BirA"/>
</dbReference>
<dbReference type="CDD" id="cd00090">
    <property type="entry name" value="HTH_ARSR"/>
    <property type="match status" value="1"/>
</dbReference>
<dbReference type="EC" id="6.3.4.15" evidence="6"/>
<feature type="binding site" evidence="6">
    <location>
        <begin position="94"/>
        <end position="96"/>
    </location>
    <ligand>
        <name>biotin</name>
        <dbReference type="ChEBI" id="CHEBI:57586"/>
    </ligand>
</feature>
<dbReference type="InterPro" id="IPR045864">
    <property type="entry name" value="aa-tRNA-synth_II/BPL/LPL"/>
</dbReference>
<keyword evidence="6" id="KW-0678">Repressor</keyword>
<evidence type="ECO:0000256" key="2">
    <source>
        <dbReference type="ARBA" id="ARBA00022741"/>
    </source>
</evidence>
<evidence type="ECO:0000256" key="6">
    <source>
        <dbReference type="HAMAP-Rule" id="MF_00978"/>
    </source>
</evidence>
<keyword evidence="3 6" id="KW-0067">ATP-binding</keyword>
<dbReference type="Proteomes" id="UP001652504">
    <property type="component" value="Unassembled WGS sequence"/>
</dbReference>
<dbReference type="NCBIfam" id="NF008847">
    <property type="entry name" value="PRK11886.1-2"/>
    <property type="match status" value="1"/>
</dbReference>
<dbReference type="NCBIfam" id="TIGR00121">
    <property type="entry name" value="birA_ligase"/>
    <property type="match status" value="1"/>
</dbReference>
<keyword evidence="1 6" id="KW-0436">Ligase</keyword>
<comment type="function">
    <text evidence="6">Acts both as a biotin--[acetyl-CoA-carboxylase] ligase and a biotin-operon repressor. In the presence of ATP, BirA activates biotin to form the BirA-biotinyl-5'-adenylate (BirA-bio-5'-AMP or holoBirA) complex. HoloBirA can either transfer the biotinyl moiety to the biotin carboxyl carrier protein (BCCP) subunit of acetyl-CoA carboxylase, or bind to the biotin operator site and inhibit transcription of the operon.</text>
</comment>
<reference evidence="8 9" key="1">
    <citation type="submission" date="2022-10" db="EMBL/GenBank/DDBJ databases">
        <title>Aestuariibacter sp. AA17 isolated from Montipora capitata coral fragment.</title>
        <authorList>
            <person name="Emsley S.A."/>
            <person name="Pfannmuller K.M."/>
            <person name="Loughran R.M."/>
            <person name="Shlafstein M."/>
            <person name="Papke E."/>
            <person name="Saw J.H."/>
            <person name="Ushijima B."/>
            <person name="Videau P."/>
        </authorList>
    </citation>
    <scope>NUCLEOTIDE SEQUENCE [LARGE SCALE GENOMIC DNA]</scope>
    <source>
        <strain evidence="8 9">AA17</strain>
    </source>
</reference>
<dbReference type="EMBL" id="JAOWKX010000016">
    <property type="protein sequence ID" value="MCV2886677.1"/>
    <property type="molecule type" value="Genomic_DNA"/>
</dbReference>
<dbReference type="Pfam" id="PF02237">
    <property type="entry name" value="BPL_C"/>
    <property type="match status" value="1"/>
</dbReference>
<feature type="binding site" evidence="6">
    <location>
        <begin position="121"/>
        <end position="123"/>
    </location>
    <ligand>
        <name>biotin</name>
        <dbReference type="ChEBI" id="CHEBI:57586"/>
    </ligand>
</feature>
<feature type="binding site" evidence="6">
    <location>
        <position position="117"/>
    </location>
    <ligand>
        <name>biotin</name>
        <dbReference type="ChEBI" id="CHEBI:57586"/>
    </ligand>
</feature>
<keyword evidence="9" id="KW-1185">Reference proteome</keyword>
<keyword evidence="6" id="KW-0805">Transcription regulation</keyword>
<dbReference type="InterPro" id="IPR004408">
    <property type="entry name" value="Biotin_CoA_COase_ligase"/>
</dbReference>
<evidence type="ECO:0000256" key="4">
    <source>
        <dbReference type="ARBA" id="ARBA00023267"/>
    </source>
</evidence>
<dbReference type="SUPFAM" id="SSF50037">
    <property type="entry name" value="C-terminal domain of transcriptional repressors"/>
    <property type="match status" value="1"/>
</dbReference>
<dbReference type="Gene3D" id="2.30.30.100">
    <property type="match status" value="1"/>
</dbReference>
<keyword evidence="6" id="KW-0238">DNA-binding</keyword>
<dbReference type="GO" id="GO:0004077">
    <property type="term" value="F:biotin--[biotin carboxyl-carrier protein] ligase activity"/>
    <property type="evidence" value="ECO:0007669"/>
    <property type="project" value="UniProtKB-EC"/>
</dbReference>
<proteinExistence type="inferred from homology"/>
<dbReference type="SUPFAM" id="SSF46785">
    <property type="entry name" value="Winged helix' DNA-binding domain"/>
    <property type="match status" value="1"/>
</dbReference>
<feature type="DNA-binding region" description="H-T-H motif" evidence="6">
    <location>
        <begin position="24"/>
        <end position="43"/>
    </location>
</feature>
<keyword evidence="2 6" id="KW-0547">Nucleotide-binding</keyword>
<comment type="similarity">
    <text evidence="6">Belongs to the biotin--protein ligase family.</text>
</comment>
<dbReference type="SUPFAM" id="SSF55681">
    <property type="entry name" value="Class II aaRS and biotin synthetases"/>
    <property type="match status" value="1"/>
</dbReference>
<keyword evidence="6" id="KW-0804">Transcription</keyword>
<dbReference type="HAMAP" id="MF_00978">
    <property type="entry name" value="Bifunct_BirA"/>
    <property type="match status" value="1"/>
</dbReference>
<dbReference type="Gene3D" id="3.30.930.10">
    <property type="entry name" value="Bira Bifunctional Protein, Domain 2"/>
    <property type="match status" value="1"/>
</dbReference>
<feature type="binding site" evidence="6">
    <location>
        <position position="188"/>
    </location>
    <ligand>
        <name>biotin</name>
        <dbReference type="ChEBI" id="CHEBI:57586"/>
    </ligand>
</feature>
<accession>A0ABT3ADC2</accession>
<dbReference type="InterPro" id="IPR036390">
    <property type="entry name" value="WH_DNA-bd_sf"/>
</dbReference>
<evidence type="ECO:0000259" key="7">
    <source>
        <dbReference type="PROSITE" id="PS51733"/>
    </source>
</evidence>
<evidence type="ECO:0000256" key="3">
    <source>
        <dbReference type="ARBA" id="ARBA00022840"/>
    </source>
</evidence>
<dbReference type="PANTHER" id="PTHR12835:SF5">
    <property type="entry name" value="BIOTIN--PROTEIN LIGASE"/>
    <property type="match status" value="1"/>
</dbReference>
<evidence type="ECO:0000256" key="1">
    <source>
        <dbReference type="ARBA" id="ARBA00022598"/>
    </source>
</evidence>
<keyword evidence="4 6" id="KW-0092">Biotin</keyword>
<dbReference type="InterPro" id="IPR011991">
    <property type="entry name" value="ArsR-like_HTH"/>
</dbReference>
<gene>
    <name evidence="6 8" type="primary">birA</name>
    <name evidence="8" type="ORF">OE749_18455</name>
</gene>
<sequence>MTRQSEHARNFILQTLSDGNFHSGEALGASLNISRAAVSKHIKVLASLGLDIFSVTGRGYKLASSLDLLNASRISDISTTVNHDKLTVLNVTDSTNVYVKKNLNQMTSGDVCLAEAQTAGRGRHGRTWVSPYGAALYLSMYWRFDGGHQALSGLSLAIGVAIARTLKALDINDVNLKWPNDVYVSGRKIAGVLIEVEGQMGSACDAVIGIGLNMSLPSNITGIDQPFTDLQNALENVPSRNHVAALLIDNLNTVLDMFSQHGLAGFVGEWQMLDIFSGEQVKLLIGEKEVHGMCAGINDSGALLLDLGGKLEAFYGGEISVRAV</sequence>
<dbReference type="InterPro" id="IPR008988">
    <property type="entry name" value="Transcriptional_repressor_C"/>
</dbReference>
<evidence type="ECO:0000256" key="5">
    <source>
        <dbReference type="ARBA" id="ARBA00047846"/>
    </source>
</evidence>
<feature type="domain" description="BPL/LPL catalytic" evidence="7">
    <location>
        <begin position="71"/>
        <end position="259"/>
    </location>
</feature>
<dbReference type="RefSeq" id="WP_263713968.1">
    <property type="nucleotide sequence ID" value="NZ_JAOWKX010000016.1"/>
</dbReference>
<dbReference type="InterPro" id="IPR004143">
    <property type="entry name" value="BPL_LPL_catalytic"/>
</dbReference>
<dbReference type="InterPro" id="IPR036388">
    <property type="entry name" value="WH-like_DNA-bd_sf"/>
</dbReference>
<evidence type="ECO:0000313" key="8">
    <source>
        <dbReference type="EMBL" id="MCV2886677.1"/>
    </source>
</evidence>
<dbReference type="Gene3D" id="1.10.10.10">
    <property type="entry name" value="Winged helix-like DNA-binding domain superfamily/Winged helix DNA-binding domain"/>
    <property type="match status" value="1"/>
</dbReference>
<dbReference type="Pfam" id="PF03099">
    <property type="entry name" value="BPL_LplA_LipB"/>
    <property type="match status" value="1"/>
</dbReference>
<name>A0ABT3ADC2_9ALTE</name>
<dbReference type="CDD" id="cd16442">
    <property type="entry name" value="BPL"/>
    <property type="match status" value="1"/>
</dbReference>
<dbReference type="Pfam" id="PF08279">
    <property type="entry name" value="HTH_11"/>
    <property type="match status" value="1"/>
</dbReference>
<dbReference type="InterPro" id="IPR003142">
    <property type="entry name" value="BPL_C"/>
</dbReference>
<comment type="catalytic activity">
    <reaction evidence="5 6">
        <text>biotin + L-lysyl-[protein] + ATP = N(6)-biotinyl-L-lysyl-[protein] + AMP + diphosphate + H(+)</text>
        <dbReference type="Rhea" id="RHEA:11756"/>
        <dbReference type="Rhea" id="RHEA-COMP:9752"/>
        <dbReference type="Rhea" id="RHEA-COMP:10505"/>
        <dbReference type="ChEBI" id="CHEBI:15378"/>
        <dbReference type="ChEBI" id="CHEBI:29969"/>
        <dbReference type="ChEBI" id="CHEBI:30616"/>
        <dbReference type="ChEBI" id="CHEBI:33019"/>
        <dbReference type="ChEBI" id="CHEBI:57586"/>
        <dbReference type="ChEBI" id="CHEBI:83144"/>
        <dbReference type="ChEBI" id="CHEBI:456215"/>
        <dbReference type="EC" id="6.3.4.15"/>
    </reaction>
</comment>
<organism evidence="8 9">
    <name type="scientific">Fluctibacter corallii</name>
    <dbReference type="NCBI Taxonomy" id="2984329"/>
    <lineage>
        <taxon>Bacteria</taxon>
        <taxon>Pseudomonadati</taxon>
        <taxon>Pseudomonadota</taxon>
        <taxon>Gammaproteobacteria</taxon>
        <taxon>Alteromonadales</taxon>
        <taxon>Alteromonadaceae</taxon>
        <taxon>Fluctibacter</taxon>
    </lineage>
</organism>
<dbReference type="PROSITE" id="PS51733">
    <property type="entry name" value="BPL_LPL_CATALYTIC"/>
    <property type="match status" value="1"/>
</dbReference>
<dbReference type="InterPro" id="IPR013196">
    <property type="entry name" value="HTH_11"/>
</dbReference>
<protein>
    <recommendedName>
        <fullName evidence="6">Bifunctional ligase/repressor BirA</fullName>
    </recommendedName>
    <alternativeName>
        <fullName evidence="6">Biotin operon repressor</fullName>
    </alternativeName>
    <alternativeName>
        <fullName evidence="6">Biotin--[acetyl-CoA-carboxylase] ligase</fullName>
        <ecNumber evidence="6">6.3.4.15</ecNumber>
    </alternativeName>
    <alternativeName>
        <fullName evidence="6">Biotin--protein ligase</fullName>
    </alternativeName>
    <alternativeName>
        <fullName evidence="6">Biotin-[acetyl-CoA carboxylase] synthetase</fullName>
    </alternativeName>
</protein>
<comment type="caution">
    <text evidence="8">The sequence shown here is derived from an EMBL/GenBank/DDBJ whole genome shotgun (WGS) entry which is preliminary data.</text>
</comment>
<dbReference type="PANTHER" id="PTHR12835">
    <property type="entry name" value="BIOTIN PROTEIN LIGASE"/>
    <property type="match status" value="1"/>
</dbReference>